<protein>
    <submittedName>
        <fullName evidence="2">Uncharacterized protein</fullName>
    </submittedName>
</protein>
<dbReference type="AlphaFoldDB" id="A0A914WWQ6"/>
<dbReference type="WBParaSite" id="PSAMB.scaffold5521size11500.g26781.t1">
    <property type="protein sequence ID" value="PSAMB.scaffold5521size11500.g26781.t1"/>
    <property type="gene ID" value="PSAMB.scaffold5521size11500.g26781"/>
</dbReference>
<evidence type="ECO:0000313" key="2">
    <source>
        <dbReference type="WBParaSite" id="PSAMB.scaffold5521size11500.g26781.t1"/>
    </source>
</evidence>
<dbReference type="Proteomes" id="UP000887566">
    <property type="component" value="Unplaced"/>
</dbReference>
<name>A0A914WWQ6_9BILA</name>
<organism evidence="1 2">
    <name type="scientific">Plectus sambesii</name>
    <dbReference type="NCBI Taxonomy" id="2011161"/>
    <lineage>
        <taxon>Eukaryota</taxon>
        <taxon>Metazoa</taxon>
        <taxon>Ecdysozoa</taxon>
        <taxon>Nematoda</taxon>
        <taxon>Chromadorea</taxon>
        <taxon>Plectida</taxon>
        <taxon>Plectina</taxon>
        <taxon>Plectoidea</taxon>
        <taxon>Plectidae</taxon>
        <taxon>Plectus</taxon>
    </lineage>
</organism>
<dbReference type="Gene3D" id="3.30.420.610">
    <property type="entry name" value="LOTUS domain-like"/>
    <property type="match status" value="1"/>
</dbReference>
<reference evidence="2" key="1">
    <citation type="submission" date="2022-11" db="UniProtKB">
        <authorList>
            <consortium name="WormBaseParasite"/>
        </authorList>
    </citation>
    <scope>IDENTIFICATION</scope>
</reference>
<keyword evidence="1" id="KW-1185">Reference proteome</keyword>
<accession>A0A914WWQ6</accession>
<proteinExistence type="predicted"/>
<sequence>MAEAGDTVDREGELNRLKTEIIVAIIPEKDPIPAYKVNKFYREEWRGKDIPYQTYGFRDLDAFLCSLKGAVNMFMIGGEKCYKAATMDSTKHVQQLVQRQKTKTKVKRRPIARGAYRGSSYSSRGMSFAGPARTAPPHLVSAHHVSAQHFNPASSLSEVSYRLNFCMSRVVLHA</sequence>
<dbReference type="InterPro" id="IPR041966">
    <property type="entry name" value="LOTUS-like"/>
</dbReference>
<evidence type="ECO:0000313" key="1">
    <source>
        <dbReference type="Proteomes" id="UP000887566"/>
    </source>
</evidence>